<dbReference type="PANTHER" id="PTHR17695">
    <property type="entry name" value="SMALL SUBUNIT PROCESSOME COMPONENT 20 HOMOLOG"/>
    <property type="match status" value="1"/>
</dbReference>
<dbReference type="eggNOG" id="KOG1823">
    <property type="taxonomic scope" value="Eukaryota"/>
</dbReference>
<dbReference type="Pfam" id="PF07539">
    <property type="entry name" value="UTP20_N"/>
    <property type="match status" value="1"/>
</dbReference>
<dbReference type="Gramene" id="Bra024670.1">
    <property type="protein sequence ID" value="Bra024670.1-P"/>
    <property type="gene ID" value="Bra024670"/>
</dbReference>
<evidence type="ECO:0000259" key="4">
    <source>
        <dbReference type="Pfam" id="PF23099"/>
    </source>
</evidence>
<dbReference type="EnsemblPlants" id="Bra024670.1">
    <property type="protein sequence ID" value="Bra024670.1-P"/>
    <property type="gene ID" value="Bra024670"/>
</dbReference>
<dbReference type="SUPFAM" id="SSF48371">
    <property type="entry name" value="ARM repeat"/>
    <property type="match status" value="2"/>
</dbReference>
<keyword evidence="6" id="KW-1185">Reference proteome</keyword>
<dbReference type="SUPFAM" id="SSF47095">
    <property type="entry name" value="HMG-box"/>
    <property type="match status" value="1"/>
</dbReference>
<evidence type="ECO:0000256" key="1">
    <source>
        <dbReference type="SAM" id="MobiDB-lite"/>
    </source>
</evidence>
<dbReference type="STRING" id="51351.M4E7B5"/>
<dbReference type="InterPro" id="IPR057525">
    <property type="entry name" value="UTP20_C"/>
</dbReference>
<dbReference type="InterPro" id="IPR052575">
    <property type="entry name" value="SSU_processome_comp_20"/>
</dbReference>
<dbReference type="OMA" id="CYKSCVQ"/>
<organism evidence="5 6">
    <name type="scientific">Brassica campestris</name>
    <name type="common">Field mustard</name>
    <dbReference type="NCBI Taxonomy" id="3711"/>
    <lineage>
        <taxon>Eukaryota</taxon>
        <taxon>Viridiplantae</taxon>
        <taxon>Streptophyta</taxon>
        <taxon>Embryophyta</taxon>
        <taxon>Tracheophyta</taxon>
        <taxon>Spermatophyta</taxon>
        <taxon>Magnoliopsida</taxon>
        <taxon>eudicotyledons</taxon>
        <taxon>Gunneridae</taxon>
        <taxon>Pentapetalae</taxon>
        <taxon>rosids</taxon>
        <taxon>malvids</taxon>
        <taxon>Brassicales</taxon>
        <taxon>Brassicaceae</taxon>
        <taxon>Brassiceae</taxon>
        <taxon>Brassica</taxon>
    </lineage>
</organism>
<feature type="compositionally biased region" description="Basic residues" evidence="1">
    <location>
        <begin position="3132"/>
        <end position="3152"/>
    </location>
</feature>
<evidence type="ECO:0000313" key="5">
    <source>
        <dbReference type="EnsemblPlants" id="Bra024670.1-P"/>
    </source>
</evidence>
<dbReference type="Proteomes" id="UP000011750">
    <property type="component" value="Chromosome A09"/>
</dbReference>
<feature type="region of interest" description="Disordered" evidence="1">
    <location>
        <begin position="68"/>
        <end position="87"/>
    </location>
</feature>
<dbReference type="InterPro" id="IPR036910">
    <property type="entry name" value="HMG_box_dom_sf"/>
</dbReference>
<name>M4E7B5_BRACM</name>
<proteinExistence type="predicted"/>
<dbReference type="InParanoid" id="M4E7B5"/>
<sequence>MEGSATPIVEPESKFGSNVEGTETPIVEAESKSSIDPLLLWLVAYSMNLFKILSHSYLLARFGSTVEGSETPAVEPEPKDGSTVEASENDNPIVEAASKDGSTLVVNAYRIKVGGDDSTPISKFLLIDVDSMCLHLPFVRVVSTVEGVDATRIAEGGDDSTPISKFLLIIRAIGDYDFSKEEFLKPYAKARRTKDRTLVAALTACGKKWTFMSKTDQEPFRLESAKRMDVYQKHRAVFDRLFYPMQPPSDGEFDDEPGQQIMSPFGIFVEYEVFLAGTRLTSDKAPFVTLSNDRMRVHQLVSIAFFAHLLDKYRDVNYHESSSDGSSEETEYFRPTNGLLVYLEEFLSEYEKDKKVLKKSSTLVFEELVQEWDMMTEEQRCPYHDKAKKLMNICRNPNSFGRGDCRNPNMPRNRLRLPCLRLDEWAAFTLEKLNRSKGSNFLADCLVELRDQNASKDFILLLEELLPYAQSVESYKRSSEFIFLKLVSELQMEARFSLDSILSLIAALSGDLKYDFAPTGYLPEELGIEGANKTLKRFSAVIMATPADSRAVKSLNNSQGTNKFVFKKVGEKMEDTKTEVVNVFKSLEKVKAEPSQGSTFLKDRLVELRELNTTEHFTKFYEEMFPFVQTLPLVISQKEIVFSKLVSGLHMEARLSLGAFLELIDDLSRDLLDSFIPFLPRLVNSLVTLLKKGGQKEPDIVKQIFVSWSNIVMNLQKYLICDIERVLRDTLELRYYPQESINELMSRSMALLLRTARDEQREIGIKRIISELADPLKKCGGAGLLYHVMIRDASEKSLHSKAGKALSFLLKDSTLSSCDDFPQGSGSTVEAVSSALQRICEATNAEELTVLWDCLFKETKESIKNKNSAHLTRLLTLLTSAVRVGKGLKACDYRYLVGLVSQIVPTFMDSSDVLSRFLGLMLCTIDIPSDVNELESIASQWTPIFSLKSLSCINNMITESSEEVIPLLLSLCKKQQTSHDKVDIVYGSFESIQVFLEDKIKKIQINIENTGLAQIDEAELAAVWGAVNCFPYFKLDSSLLIRFKNTLKQQLAASAVSGSSAQELMWQSLLGSALRSCLKIRSTGRLIHSDVEEVLSLAKCYKSCVQVLSPVADYLDFVYRPQLANDDISKPCPELQANNAEDAFDIFCENLRHPNKDVRLMTLRILCHFEPLSPDPCVEEHPPPMKKLKTEVVQKSPSKKNDVTTNVLQILKTVGESRPTLRSKKDLDAVRHLADDRIHDAYVPLVFNGMIGLFHTNNESTEIWEPASKCLADLMMKHTSALWNGFVHYLGHCQLKIEALHIHRGNGNYSVSQKHTGLMESFNAFISPRFNGTPTADVVSLLLKTLQKVPSVAQSHTSDILPLLLKFMGYKTENPLRVGLYNSEACKGKEWKGLLEQSLALLKLMKNPRSSRVSQFVNDVMQYRFLDDNDAEIQMSVLECLVLSNDYLLPHRHRLENLIKSKKLREELTNWNFSKDIEEAHRSHFVSLVIRIIMPKVRSLKNSASRERTSIRHREAVLGFISQLDVNELSLFFALLMKPLNIISDEATDLFWSSGKSSLDYFQRSKFSKYINVDALSTLSWKMKSGFLHVIQHILEVFDVFHVRPFLDFLMGCVVRLLVNNAPNIDEESNNIDKEIVSTNHDQAGTSLKQFKELRSLCLKIIARVLKKYEDCDLGSEFWDLFFSAVNPLIKSFKQEGSSSEKPSSLFTCFLSMSKSPNLVTFLCREESLVPDIFSIPTVTTASEAIKSSALSFIKNLLSLEKDMEDDDHMNKGFLNPYIDALINNLHSLFRGDILRRKSFKYHGEREIKILKLLSKHIRDESHVMKYLNILLSFLDKRVKYSDIHREALLAIQDITSLLGSESTNKIIDTVSLLLVDAKPDVRLCICNLLESLAKIDSSLDRVAKCVSDMNATSPMKVDDLDYETIMDAYAKIDVDFLNESSEQHMMIILSQSLYNMTSKEVMLKDCACNLLCTFIEFSASLLCQEASAHSDIGKEVSKSVARWTGDRVLWIMNKFILKHIGDAVNNGISCGKGEILLIRKMVMRLPDSGNLSAFRPLCSENDDLDFFKNVFNIQAHRRAKAINSFAKEIKDSSLPEGVVRKLLVSIFFNMLLEGQERKGQDSKGRVKKGQNSKDENVLDACEEALASLSAHMSWTSYYALLKGCFREMKQHTDKSKRLLDLVCLILDKFHFAEGGEAHEEIRGCLDKTLYPKITKLFDSESDGVNFNAYVAAVKVLKLLPKEIMDSKIDSLVNKLSNFLRDAMESTREGARKALASCLKELGLENYLQLVVKKLVSVLTKGSEVHVLGYTVNHILSKCLPSPTGWKLDHCLEDLLDVVEADILGDVDEQKEDKKDLMNKRKKKKETIKRKSLDSLRLIAENVTFRSHALTLLSPVTKQLQGPMTSKLKSTLQDMLKHIAIGLEGNPSVDQGHLFCFIYHLVNDNKKSGLRGQISSRPSKKKRKSRRIQDTSGAKSCPHLITVFALNLLHNRLKRIQPNNTNEELVSKLDPFVKLLVGCLSSVYEDVVSSSVKCFTALLRLQLPSFRSEAREVKTKVLAIAQSAVSSSSPLVQSCLKLLTALVSNDNFKLSSEELKMLIQFRMFSDLESDSSVASLSLLKAIVRKKLKVPKIYDIADQVSRLMITHQDKSIRNKCGDILVEFLVNYVSSEKRLEGHFNFFQKNLSYEHSTGREAVLDVLQKLIHKFPDPSPGKQSKPCLGHQSVVDQQSQNLFIELALHLERENDQKLLAKICDVMKLLIGCMNNYKSSLKLSLGWYKQENSRVRGAKVLRLFIEAEKKFPEKKCSILLKEGKTILESAVKLQNTVEEGSIPLWKEAYYSLIMIEKMLTRFPHLCFREDSKDVWTMVFKLLLHRHEWLQTTTCRLLHYYFKNLPESTEAESLLGKPSSLFMVAASLCFQLKLKVDRNRVVNKNNDTTEEDYLRENLVFAVTGLHSMIGQTDDEYWSSLDSDEQAKFMEAFLVFDSGKVRSTFLALTSSGHLKGQDDVRNVLVGSLLKRMGKLAFDVDSHQMRIVFNVCKEFASNLNQEECRLYAFRILLPLYKVCQGFTGKVITDELEQLAEEVRDGIRDKSLGVQMFVKVYSEIKKSLEVKRQKRRREEKEMAVVNPERNAKRKLKVASKNKANKKRRMMRSKMDRWSRS</sequence>
<reference evidence="5 6" key="2">
    <citation type="journal article" date="2018" name="Hortic Res">
        <title>Improved Brassica rapa reference genome by single-molecule sequencing and chromosome conformation capture technologies.</title>
        <authorList>
            <person name="Zhang L."/>
            <person name="Cai X."/>
            <person name="Wu J."/>
            <person name="Liu M."/>
            <person name="Grob S."/>
            <person name="Cheng F."/>
            <person name="Liang J."/>
            <person name="Cai C."/>
            <person name="Liu Z."/>
            <person name="Liu B."/>
            <person name="Wang F."/>
            <person name="Li S."/>
            <person name="Liu F."/>
            <person name="Li X."/>
            <person name="Cheng L."/>
            <person name="Yang W."/>
            <person name="Li M.H."/>
            <person name="Grossniklaus U."/>
            <person name="Zheng H."/>
            <person name="Wang X."/>
        </authorList>
    </citation>
    <scope>NUCLEOTIDE SEQUENCE [LARGE SCALE GENOMIC DNA]</scope>
    <source>
        <strain evidence="5 6">cv. Chiifu-401-42</strain>
    </source>
</reference>
<dbReference type="GO" id="GO:0005730">
    <property type="term" value="C:nucleolus"/>
    <property type="evidence" value="ECO:0000318"/>
    <property type="project" value="GO_Central"/>
</dbReference>
<dbReference type="GO" id="GO:0030686">
    <property type="term" value="C:90S preribosome"/>
    <property type="evidence" value="ECO:0000318"/>
    <property type="project" value="GO_Central"/>
</dbReference>
<dbReference type="GO" id="GO:0032040">
    <property type="term" value="C:small-subunit processome"/>
    <property type="evidence" value="ECO:0000318"/>
    <property type="project" value="GO_Central"/>
</dbReference>
<evidence type="ECO:0000313" key="6">
    <source>
        <dbReference type="Proteomes" id="UP000011750"/>
    </source>
</evidence>
<dbReference type="InterPro" id="IPR011430">
    <property type="entry name" value="UTP20_N"/>
</dbReference>
<feature type="domain" description="U3 small nucleolar RNA-associated protein 20 C-terminal" evidence="4">
    <location>
        <begin position="3034"/>
        <end position="3150"/>
    </location>
</feature>
<accession>M4E7B5</accession>
<dbReference type="PANTHER" id="PTHR17695:SF11">
    <property type="entry name" value="SMALL SUBUNIT PROCESSOME COMPONENT 20 HOMOLOG"/>
    <property type="match status" value="1"/>
</dbReference>
<feature type="region of interest" description="Disordered" evidence="1">
    <location>
        <begin position="2449"/>
        <end position="2473"/>
    </location>
</feature>
<feature type="region of interest" description="Disordered" evidence="1">
    <location>
        <begin position="3117"/>
        <end position="3161"/>
    </location>
</feature>
<dbReference type="InterPro" id="IPR016024">
    <property type="entry name" value="ARM-type_fold"/>
</dbReference>
<protein>
    <submittedName>
        <fullName evidence="5">Uncharacterized protein</fullName>
    </submittedName>
</protein>
<dbReference type="Pfam" id="PF20416">
    <property type="entry name" value="UTP20"/>
    <property type="match status" value="1"/>
</dbReference>
<evidence type="ECO:0000259" key="3">
    <source>
        <dbReference type="Pfam" id="PF20416"/>
    </source>
</evidence>
<dbReference type="Gene3D" id="1.25.10.10">
    <property type="entry name" value="Leucine-rich Repeat Variant"/>
    <property type="match status" value="1"/>
</dbReference>
<feature type="domain" description="U3 small nucleolar RNA-associated protein 20" evidence="3">
    <location>
        <begin position="2222"/>
        <end position="2442"/>
    </location>
</feature>
<dbReference type="InterPro" id="IPR011989">
    <property type="entry name" value="ARM-like"/>
</dbReference>
<dbReference type="HOGENOM" id="CLU_000327_0_0_1"/>
<dbReference type="Gene3D" id="1.10.30.10">
    <property type="entry name" value="High mobility group box domain"/>
    <property type="match status" value="1"/>
</dbReference>
<evidence type="ECO:0000259" key="2">
    <source>
        <dbReference type="Pfam" id="PF07539"/>
    </source>
</evidence>
<feature type="domain" description="U3 small nucleolar RNA-associated protein 20 N-terminal" evidence="2">
    <location>
        <begin position="1395"/>
        <end position="1987"/>
    </location>
</feature>
<reference evidence="5 6" key="1">
    <citation type="journal article" date="2011" name="Nat. Genet.">
        <title>The genome of the mesopolyploid crop species Brassica rapa.</title>
        <authorList>
            <consortium name="Brassica rapa Genome Sequencing Project Consortium"/>
            <person name="Wang X."/>
            <person name="Wang H."/>
            <person name="Wang J."/>
            <person name="Sun R."/>
            <person name="Wu J."/>
            <person name="Liu S."/>
            <person name="Bai Y."/>
            <person name="Mun J.H."/>
            <person name="Bancroft I."/>
            <person name="Cheng F."/>
            <person name="Huang S."/>
            <person name="Li X."/>
            <person name="Hua W."/>
            <person name="Wang J."/>
            <person name="Wang X."/>
            <person name="Freeling M."/>
            <person name="Pires J.C."/>
            <person name="Paterson A.H."/>
            <person name="Chalhoub B."/>
            <person name="Wang B."/>
            <person name="Hayward A."/>
            <person name="Sharpe A.G."/>
            <person name="Park B.S."/>
            <person name="Weisshaar B."/>
            <person name="Liu B."/>
            <person name="Li B."/>
            <person name="Liu B."/>
            <person name="Tong C."/>
            <person name="Song C."/>
            <person name="Duran C."/>
            <person name="Peng C."/>
            <person name="Geng C."/>
            <person name="Koh C."/>
            <person name="Lin C."/>
            <person name="Edwards D."/>
            <person name="Mu D."/>
            <person name="Shen D."/>
            <person name="Soumpourou E."/>
            <person name="Li F."/>
            <person name="Fraser F."/>
            <person name="Conant G."/>
            <person name="Lassalle G."/>
            <person name="King G.J."/>
            <person name="Bonnema G."/>
            <person name="Tang H."/>
            <person name="Wang H."/>
            <person name="Belcram H."/>
            <person name="Zhou H."/>
            <person name="Hirakawa H."/>
            <person name="Abe H."/>
            <person name="Guo H."/>
            <person name="Wang H."/>
            <person name="Jin H."/>
            <person name="Parkin I.A."/>
            <person name="Batley J."/>
            <person name="Kim J.S."/>
            <person name="Just J."/>
            <person name="Li J."/>
            <person name="Xu J."/>
            <person name="Deng J."/>
            <person name="Kim J.A."/>
            <person name="Li J."/>
            <person name="Yu J."/>
            <person name="Meng J."/>
            <person name="Wang J."/>
            <person name="Min J."/>
            <person name="Poulain J."/>
            <person name="Wang J."/>
            <person name="Hatakeyama K."/>
            <person name="Wu K."/>
            <person name="Wang L."/>
            <person name="Fang L."/>
            <person name="Trick M."/>
            <person name="Links M.G."/>
            <person name="Zhao M."/>
            <person name="Jin M."/>
            <person name="Ramchiary N."/>
            <person name="Drou N."/>
            <person name="Berkman P.J."/>
            <person name="Cai Q."/>
            <person name="Huang Q."/>
            <person name="Li R."/>
            <person name="Tabata S."/>
            <person name="Cheng S."/>
            <person name="Zhang S."/>
            <person name="Zhang S."/>
            <person name="Huang S."/>
            <person name="Sato S."/>
            <person name="Sun S."/>
            <person name="Kwon S.J."/>
            <person name="Choi S.R."/>
            <person name="Lee T.H."/>
            <person name="Fan W."/>
            <person name="Zhao X."/>
            <person name="Tan X."/>
            <person name="Xu X."/>
            <person name="Wang Y."/>
            <person name="Qiu Y."/>
            <person name="Yin Y."/>
            <person name="Li Y."/>
            <person name="Du Y."/>
            <person name="Liao Y."/>
            <person name="Lim Y."/>
            <person name="Narusaka Y."/>
            <person name="Wang Y."/>
            <person name="Wang Z."/>
            <person name="Li Z."/>
            <person name="Wang Z."/>
            <person name="Xiong Z."/>
            <person name="Zhang Z."/>
        </authorList>
    </citation>
    <scope>NUCLEOTIDE SEQUENCE [LARGE SCALE GENOMIC DNA]</scope>
    <source>
        <strain evidence="5 6">cv. Chiifu-401-42</strain>
    </source>
</reference>
<dbReference type="Pfam" id="PF23099">
    <property type="entry name" value="UTP20_C"/>
    <property type="match status" value="1"/>
</dbReference>
<reference evidence="5" key="3">
    <citation type="submission" date="2023-03" db="UniProtKB">
        <authorList>
            <consortium name="EnsemblPlants"/>
        </authorList>
    </citation>
    <scope>IDENTIFICATION</scope>
    <source>
        <strain evidence="5">cv. Chiifu-401-42</strain>
    </source>
</reference>
<dbReference type="InterPro" id="IPR046523">
    <property type="entry name" value="UTP20_dom"/>
</dbReference>